<keyword evidence="3" id="KW-0964">Secreted</keyword>
<organism evidence="6 7">
    <name type="scientific">Yersinia mollaretii</name>
    <dbReference type="NCBI Taxonomy" id="33060"/>
    <lineage>
        <taxon>Bacteria</taxon>
        <taxon>Pseudomonadati</taxon>
        <taxon>Pseudomonadota</taxon>
        <taxon>Gammaproteobacteria</taxon>
        <taxon>Enterobacterales</taxon>
        <taxon>Yersiniaceae</taxon>
        <taxon>Yersinia</taxon>
    </lineage>
</organism>
<evidence type="ECO:0000313" key="7">
    <source>
        <dbReference type="Proteomes" id="UP000040841"/>
    </source>
</evidence>
<protein>
    <submittedName>
        <fullName evidence="6">YspD</fullName>
    </submittedName>
</protein>
<dbReference type="Pfam" id="PF06511">
    <property type="entry name" value="T3SS_TC"/>
    <property type="match status" value="1"/>
</dbReference>
<evidence type="ECO:0000256" key="4">
    <source>
        <dbReference type="ARBA" id="ARBA00023026"/>
    </source>
</evidence>
<evidence type="ECO:0000256" key="3">
    <source>
        <dbReference type="ARBA" id="ARBA00022525"/>
    </source>
</evidence>
<accession>A0AA36LL17</accession>
<dbReference type="EMBL" id="CQBM01000002">
    <property type="protein sequence ID" value="CNH89524.1"/>
    <property type="molecule type" value="Genomic_DNA"/>
</dbReference>
<dbReference type="AlphaFoldDB" id="A0AA36LL17"/>
<evidence type="ECO:0000256" key="2">
    <source>
        <dbReference type="ARBA" id="ARBA00007741"/>
    </source>
</evidence>
<reference evidence="6 7" key="1">
    <citation type="submission" date="2015-03" db="EMBL/GenBank/DDBJ databases">
        <authorList>
            <consortium name="Pathogen Informatics"/>
            <person name="Murphy D."/>
        </authorList>
    </citation>
    <scope>NUCLEOTIDE SEQUENCE [LARGE SCALE GENOMIC DNA]</scope>
    <source>
        <strain evidence="6 7">FE82747</strain>
    </source>
</reference>
<gene>
    <name evidence="6" type="primary">yspD</name>
    <name evidence="6" type="ORF">ERS008502_01667</name>
</gene>
<evidence type="ECO:0000256" key="5">
    <source>
        <dbReference type="ARBA" id="ARBA00023054"/>
    </source>
</evidence>
<dbReference type="InterPro" id="IPR036708">
    <property type="entry name" value="BipD-like_sf"/>
</dbReference>
<proteinExistence type="inferred from homology"/>
<dbReference type="Proteomes" id="UP000040841">
    <property type="component" value="Unassembled WGS sequence"/>
</dbReference>
<keyword evidence="4" id="KW-0843">Virulence</keyword>
<dbReference type="GO" id="GO:0005576">
    <property type="term" value="C:extracellular region"/>
    <property type="evidence" value="ECO:0007669"/>
    <property type="project" value="UniProtKB-SubCell"/>
</dbReference>
<evidence type="ECO:0000256" key="1">
    <source>
        <dbReference type="ARBA" id="ARBA00004613"/>
    </source>
</evidence>
<comment type="subcellular location">
    <subcellularLocation>
        <location evidence="1">Secreted</location>
    </subcellularLocation>
</comment>
<dbReference type="Gene3D" id="1.20.1710.10">
    <property type="entry name" value="IpaD-like"/>
    <property type="match status" value="1"/>
</dbReference>
<keyword evidence="5" id="KW-0175">Coiled coil</keyword>
<comment type="caution">
    <text evidence="6">The sequence shown here is derived from an EMBL/GenBank/DDBJ whole genome shotgun (WGS) entry which is preliminary data.</text>
</comment>
<sequence length="360" mass="39921">MTEAIVTSRPLPLVEGGYAGKTPATQGGNDQGQAIAFQGAEQLTLSASQGDPYLLAEQLLSQNQGLLPSSDSNSYAREFFRSISTDAEEIQDDSRQLHRELQQSTDLYNKANANSAARAASTPDNVGTPPHIDALENLISTIHGDYQKTYSEINQKAAEFMRDVNTALGKISDFIGSGNDGRIRFEVQAFLKNMAKEFSKYATPYTFHGDAVDTHIDKQSVKYFIEWSPDKDHSVKPIYTFTGDVDAATRDFWQKKLGDGFIVKENWDKKIGVFPNLNPIKQIYSSLAHAHVGWDAGGEISSQGFQTLQSAIDSQKNGVNSSVSQLLERFRQDNSTFETLIQLLTKMTEDLHRYNAGYIQ</sequence>
<dbReference type="RefSeq" id="WP_049678362.1">
    <property type="nucleotide sequence ID" value="NZ_CABMMJ010000002.1"/>
</dbReference>
<dbReference type="SUPFAM" id="SSF140693">
    <property type="entry name" value="IpaD-like"/>
    <property type="match status" value="1"/>
</dbReference>
<name>A0AA36LL17_YERMO</name>
<comment type="similarity">
    <text evidence="2">Belongs to the invasin protein D family.</text>
</comment>
<evidence type="ECO:0000313" key="6">
    <source>
        <dbReference type="EMBL" id="CNH89524.1"/>
    </source>
</evidence>
<dbReference type="InterPro" id="IPR009483">
    <property type="entry name" value="IpaD/BipD/SipD"/>
</dbReference>